<gene>
    <name evidence="2" type="ORF">AArcSt2_14505</name>
</gene>
<feature type="transmembrane region" description="Helical" evidence="1">
    <location>
        <begin position="20"/>
        <end position="53"/>
    </location>
</feature>
<keyword evidence="1" id="KW-0812">Transmembrane</keyword>
<dbReference type="AlphaFoldDB" id="A0AAE3FZT1"/>
<comment type="caution">
    <text evidence="2">The sequence shown here is derived from an EMBL/GenBank/DDBJ whole genome shotgun (WGS) entry which is preliminary data.</text>
</comment>
<evidence type="ECO:0000256" key="1">
    <source>
        <dbReference type="SAM" id="Phobius"/>
    </source>
</evidence>
<keyword evidence="1" id="KW-0472">Membrane</keyword>
<dbReference type="Proteomes" id="UP001203207">
    <property type="component" value="Unassembled WGS sequence"/>
</dbReference>
<evidence type="ECO:0000313" key="2">
    <source>
        <dbReference type="EMBL" id="MCL9818151.1"/>
    </source>
</evidence>
<dbReference type="EMBL" id="JAKRVX010000008">
    <property type="protein sequence ID" value="MCL9818151.1"/>
    <property type="molecule type" value="Genomic_DNA"/>
</dbReference>
<accession>A0AAE3FZT1</accession>
<evidence type="ECO:0000313" key="3">
    <source>
        <dbReference type="Proteomes" id="UP001203207"/>
    </source>
</evidence>
<keyword evidence="1" id="KW-1133">Transmembrane helix</keyword>
<organism evidence="2 3">
    <name type="scientific">Natronocalculus amylovorans</name>
    <dbReference type="NCBI Taxonomy" id="2917812"/>
    <lineage>
        <taxon>Archaea</taxon>
        <taxon>Methanobacteriati</taxon>
        <taxon>Methanobacteriota</taxon>
        <taxon>Stenosarchaea group</taxon>
        <taxon>Halobacteria</taxon>
        <taxon>Halobacteriales</taxon>
        <taxon>Haloferacaceae</taxon>
        <taxon>Natronocalculus</taxon>
    </lineage>
</organism>
<protein>
    <submittedName>
        <fullName evidence="2">Uncharacterized protein</fullName>
    </submittedName>
</protein>
<proteinExistence type="predicted"/>
<name>A0AAE3FZT1_9EURY</name>
<reference evidence="2" key="1">
    <citation type="journal article" date="2022" name="Syst. Appl. Microbiol.">
        <title>Natronocalculus amylovorans gen. nov., sp. nov., and Natranaeroarchaeum aerophilus sp. nov., dominant culturable amylolytic natronoarchaea from hypersaline soda lakes in southwestern Siberia.</title>
        <authorList>
            <person name="Sorokin D.Y."/>
            <person name="Elcheninov A.G."/>
            <person name="Khizhniak T.V."/>
            <person name="Koenen M."/>
            <person name="Bale N.J."/>
            <person name="Damste J.S.S."/>
            <person name="Kublanov I.V."/>
        </authorList>
    </citation>
    <scope>NUCLEOTIDE SEQUENCE</scope>
    <source>
        <strain evidence="2">AArc-St2</strain>
    </source>
</reference>
<feature type="transmembrane region" description="Helical" evidence="1">
    <location>
        <begin position="65"/>
        <end position="86"/>
    </location>
</feature>
<dbReference type="RefSeq" id="WP_250585636.1">
    <property type="nucleotide sequence ID" value="NZ_JAKRVX010000008.1"/>
</dbReference>
<keyword evidence="3" id="KW-1185">Reference proteome</keyword>
<reference evidence="2" key="2">
    <citation type="submission" date="2022-02" db="EMBL/GenBank/DDBJ databases">
        <authorList>
            <person name="Elcheninov A.G."/>
            <person name="Sorokin D.Y."/>
            <person name="Kublanov I.V."/>
        </authorList>
    </citation>
    <scope>NUCLEOTIDE SEQUENCE</scope>
    <source>
        <strain evidence="2">AArc-St2</strain>
    </source>
</reference>
<feature type="transmembrane region" description="Helical" evidence="1">
    <location>
        <begin position="98"/>
        <end position="131"/>
    </location>
</feature>
<sequence length="134" mass="14511">MKDPIQPSLDFELRPALEGSIALLIVGVPLFLYTADWITILFAATMAGAIVGLRTDRYAQTAINGLVGSMIGFLFFIPVIIGRQLYLFQFVQMDGSDSILYASVFASSEIIALAPATAILAFTAAAIVDFLRFK</sequence>